<dbReference type="SMART" id="SM00223">
    <property type="entry name" value="APPLE"/>
    <property type="match status" value="1"/>
</dbReference>
<dbReference type="InterPro" id="IPR041246">
    <property type="entry name" value="Bact_MG10"/>
</dbReference>
<sequence length="1807" mass="191502" precursor="true">MRRFLMALLAGLCTAGASLAQDAMPERRLVVSRDMDFYGSDLQALYDSSLEACQNLCLNDRDCGAFTYNTAASVCFPKSGITERRPFDGAVSAQVVAADPGVVAQAQARRADLAFLGEGDLDEAHAEAAALGMRHAGGKWSVQALLDAARDAEAQGNLSAALNWTGAALAQSDAADLWLDYGRLALAQATARNSNNRSALTRRAALAAINGYLRAGPAPQRATAMLQLSEALEEAGRGRLMIPALRLAQSFGPRDDIDRALDRAIAQYGFRIVEHTVEADSAAPRICAEFSEPLIRAGQDYTQYVRLPDPKLAVTSDDRRVCVTGVAHGERYALTFRAGLPSAEGEALLRDVPISAYVRDRSPSVSFPGRAYVLPKSADAGLPVETVNLSELDLTLRRVSDRNLIRAIQDSYFGRPLSRWQEQRFAEELAEEIWTGKGEVENRLNADITTRLPMGEVVGDLPAGIYALSASVPGAERDDTSGATQWFVLSDIGLTTLAGSDGLTVFARALSDAAPLEGLEVTLLSRANRPLGTVITDSQGVAQFPAGLTRGTGGAAPALVTAARGEEDIAFLSLTDPAFDLSDRGVEGREPGGPLDAFLTTDRGAYRAGETIHATALLRDRQVQAVGDVPLTAVLTRPDGVEHTRRVSADGVDGGHVFTLPLAPSVPRGTWRLALFADPEAPALVSQTLLVEDFVPERIDVELALPDAPIRRDAPPMLDVEARYLFGAPGADLPIEGELTLSPKTTLDALPGYRFGRHDEGANPQTRSFPADLRTDAQGLAQLALPLPDAATGQPQEARLTLRVAEGSGRPVERTITRPMAPAGPMIGIRPEFDGMLPEGGEASFLLQAVGPDLTPVPMEVEWRINRVTTRYQWYQLYGNWNWEPVTTRTTVTSGSATLGAEPLRVAAGLDWGEYELVVERTGGGYVGSSVGFSAGWYAAAGALDTPDTLELSLDKPAYAPGDTAHLRIVPRYAGKALVTVLADRVIAMRAVEVAEGESVIDLPVTEEWGAGAYVTAQVVRPMDVAAGQNPARSLGLAHAGIDPGARQLDVSFDAPEESAPRGPLTAAVTVEGVAEGETAHVTVAAVDLGILNLTGFDSPDPSAHYFGQRRLGVEIRDIYGRLIDGMNGAMGTIRSGGDAGASLRMQSPPPTEELVALFSGPVTVGPDGRAEVSFDMPDFNGTVRLMAVAWSDTAVGQAEQDVLVRDPVVMTASLPRFLAPGDSTRMLLEITHATSATGEMGLEIGATGLTLDAGAVPASVTLGEGETQRLSVPITAGNPGDHALTLALTTPDGKRLTKRLTLGIRANDPSVGRTRRILLDPGQSFTLDGGALTGLRRDGAEVIVSAGPLARFDAPGLLASLDRYPYGCTEQVTSQALPLLYMSAVTEPLGLGGKAQIDRRVSQAITKLLTRQAANGAFGLWQAGSGDFWLDAYVSDFLTRARAEGQEVPETALNAALDNLRNRIAYAPDFEEGGEDIAYALMVLAREGQAAIGDLRYYADQRADAFATPLAQAQLGAALASYGDQTRADRMFAKAAARFAGQGNEGQLWRADYGSALRDAAGVLSLAATARSAAVDREALVTRIAATQRSMSTQEQAWALLAAHALVDDPTAAGIAVDGTPVSGPFLRRIVGEALEPMQIANTGSGPTPLTLTALGVPEGGTEAGGYGYSLSREYFSMDGAPLSGPVQQGDRLVAVLTIRPAEDTNARLMIDDPLPAGFEIDNPNLIRAGDIRGLDWLEPAETQHAEFRSDRFLAAVDQNGNAPIRLAYIVRAVSPGSFHHPAALVEDMYRPEYRATTASGSMEIE</sequence>
<dbReference type="InterPro" id="IPR000177">
    <property type="entry name" value="Apple"/>
</dbReference>
<dbReference type="InterPro" id="IPR001599">
    <property type="entry name" value="Macroglobln_a2"/>
</dbReference>
<protein>
    <recommendedName>
        <fullName evidence="6">Apple domain-containing protein</fullName>
    </recommendedName>
</protein>
<dbReference type="SMART" id="SM01359">
    <property type="entry name" value="A2M_N_2"/>
    <property type="match status" value="1"/>
</dbReference>
<accession>A0A1P8UUY1</accession>
<dbReference type="OrthoDB" id="9767116at2"/>
<dbReference type="InterPro" id="IPR041203">
    <property type="entry name" value="Bact_A2M_MG5"/>
</dbReference>
<keyword evidence="2 5" id="KW-0732">Signal</keyword>
<dbReference type="InterPro" id="IPR002890">
    <property type="entry name" value="MG2"/>
</dbReference>
<dbReference type="Pfam" id="PF17973">
    <property type="entry name" value="bMG10"/>
    <property type="match status" value="1"/>
</dbReference>
<dbReference type="SMART" id="SM01419">
    <property type="entry name" value="Thiol-ester_cl"/>
    <property type="match status" value="1"/>
</dbReference>
<evidence type="ECO:0000313" key="8">
    <source>
        <dbReference type="Proteomes" id="UP000187059"/>
    </source>
</evidence>
<dbReference type="InterPro" id="IPR003609">
    <property type="entry name" value="Pan_app"/>
</dbReference>
<feature type="signal peptide" evidence="5">
    <location>
        <begin position="1"/>
        <end position="20"/>
    </location>
</feature>
<reference evidence="7 8" key="1">
    <citation type="submission" date="2016-04" db="EMBL/GenBank/DDBJ databases">
        <title>Deep-sea bacteria in the southern Pacific.</title>
        <authorList>
            <person name="Tang K."/>
        </authorList>
    </citation>
    <scope>NUCLEOTIDE SEQUENCE [LARGE SCALE GENOMIC DNA]</scope>
    <source>
        <strain evidence="7 8">JLT2014</strain>
    </source>
</reference>
<dbReference type="Pfam" id="PF17962">
    <property type="entry name" value="bMG6"/>
    <property type="match status" value="1"/>
</dbReference>
<dbReference type="EMBL" id="CP015093">
    <property type="protein sequence ID" value="APZ53193.1"/>
    <property type="molecule type" value="Genomic_DNA"/>
</dbReference>
<dbReference type="InterPro" id="IPR041462">
    <property type="entry name" value="Bact_A2M_MG6"/>
</dbReference>
<keyword evidence="3" id="KW-0677">Repeat</keyword>
<dbReference type="SUPFAM" id="SSF48239">
    <property type="entry name" value="Terpenoid cyclases/Protein prenyltransferases"/>
    <property type="match status" value="1"/>
</dbReference>
<dbReference type="InterPro" id="IPR047565">
    <property type="entry name" value="Alpha-macroglob_thiol-ester_cl"/>
</dbReference>
<dbReference type="GO" id="GO:0006508">
    <property type="term" value="P:proteolysis"/>
    <property type="evidence" value="ECO:0007669"/>
    <property type="project" value="InterPro"/>
</dbReference>
<feature type="domain" description="Apple" evidence="6">
    <location>
        <begin position="13"/>
        <end position="102"/>
    </location>
</feature>
<organism evidence="7 8">
    <name type="scientific">Salipiger abyssi</name>
    <dbReference type="NCBI Taxonomy" id="1250539"/>
    <lineage>
        <taxon>Bacteria</taxon>
        <taxon>Pseudomonadati</taxon>
        <taxon>Pseudomonadota</taxon>
        <taxon>Alphaproteobacteria</taxon>
        <taxon>Rhodobacterales</taxon>
        <taxon>Roseobacteraceae</taxon>
        <taxon>Salipiger</taxon>
    </lineage>
</organism>
<evidence type="ECO:0000259" key="6">
    <source>
        <dbReference type="PROSITE" id="PS50948"/>
    </source>
</evidence>
<dbReference type="PIRSF" id="PIRSF038980">
    <property type="entry name" value="A2M_bac"/>
    <property type="match status" value="1"/>
</dbReference>
<dbReference type="Pfam" id="PF21142">
    <property type="entry name" value="A2M_bMG2"/>
    <property type="match status" value="1"/>
</dbReference>
<dbReference type="PANTHER" id="PTHR40094">
    <property type="entry name" value="ALPHA-2-MACROGLOBULIN HOMOLOG"/>
    <property type="match status" value="1"/>
</dbReference>
<dbReference type="RefSeq" id="WP_076700720.1">
    <property type="nucleotide sequence ID" value="NZ_CP015093.1"/>
</dbReference>
<dbReference type="PROSITE" id="PS50948">
    <property type="entry name" value="PAN"/>
    <property type="match status" value="1"/>
</dbReference>
<evidence type="ECO:0000256" key="4">
    <source>
        <dbReference type="ARBA" id="ARBA00023157"/>
    </source>
</evidence>
<dbReference type="PANTHER" id="PTHR40094:SF1">
    <property type="entry name" value="UBIQUITIN DOMAIN-CONTAINING PROTEIN"/>
    <property type="match status" value="1"/>
</dbReference>
<keyword evidence="4" id="KW-1015">Disulfide bond</keyword>
<name>A0A1P8UUY1_9RHOB</name>
<dbReference type="InterPro" id="IPR021868">
    <property type="entry name" value="Alpha_2_Macroglob_MG3"/>
</dbReference>
<dbReference type="Gene3D" id="1.50.10.20">
    <property type="match status" value="1"/>
</dbReference>
<dbReference type="Pfam" id="PF00207">
    <property type="entry name" value="A2M"/>
    <property type="match status" value="1"/>
</dbReference>
<dbReference type="CDD" id="cd02891">
    <property type="entry name" value="A2M_like"/>
    <property type="match status" value="1"/>
</dbReference>
<dbReference type="GO" id="GO:0004866">
    <property type="term" value="F:endopeptidase inhibitor activity"/>
    <property type="evidence" value="ECO:0007669"/>
    <property type="project" value="InterPro"/>
</dbReference>
<dbReference type="Pfam" id="PF01835">
    <property type="entry name" value="MG2"/>
    <property type="match status" value="1"/>
</dbReference>
<dbReference type="Pfam" id="PF07678">
    <property type="entry name" value="TED_complement"/>
    <property type="match status" value="1"/>
</dbReference>
<evidence type="ECO:0000256" key="3">
    <source>
        <dbReference type="ARBA" id="ARBA00022737"/>
    </source>
</evidence>
<feature type="chain" id="PRO_5012907806" description="Apple domain-containing protein" evidence="5">
    <location>
        <begin position="21"/>
        <end position="1807"/>
    </location>
</feature>
<dbReference type="InterPro" id="IPR008930">
    <property type="entry name" value="Terpenoid_cyclase/PrenylTrfase"/>
</dbReference>
<dbReference type="InterPro" id="IPR051802">
    <property type="entry name" value="YfhM-like"/>
</dbReference>
<dbReference type="Pfam" id="PF14295">
    <property type="entry name" value="PAN_4"/>
    <property type="match status" value="1"/>
</dbReference>
<keyword evidence="8" id="KW-1185">Reference proteome</keyword>
<dbReference type="Pfam" id="PF07703">
    <property type="entry name" value="A2M_BRD"/>
    <property type="match status" value="1"/>
</dbReference>
<dbReference type="InterPro" id="IPR011625">
    <property type="entry name" value="A2M_N_BRD"/>
</dbReference>
<dbReference type="Gene3D" id="2.60.40.1930">
    <property type="match status" value="1"/>
</dbReference>
<dbReference type="InterPro" id="IPR026284">
    <property type="entry name" value="A2MG_proteobact"/>
</dbReference>
<dbReference type="Proteomes" id="UP000187059">
    <property type="component" value="Chromosome"/>
</dbReference>
<dbReference type="CDD" id="cd01100">
    <property type="entry name" value="APPLE_Factor_XI_like"/>
    <property type="match status" value="1"/>
</dbReference>
<dbReference type="InterPro" id="IPR049120">
    <property type="entry name" value="A2M_bMG2"/>
</dbReference>
<dbReference type="Pfam" id="PF17972">
    <property type="entry name" value="bMG5"/>
    <property type="match status" value="1"/>
</dbReference>
<proteinExistence type="inferred from homology"/>
<dbReference type="STRING" id="1250539.Ga0080574_TMP2859"/>
<dbReference type="GO" id="GO:0005615">
    <property type="term" value="C:extracellular space"/>
    <property type="evidence" value="ECO:0007669"/>
    <property type="project" value="InterPro"/>
</dbReference>
<gene>
    <name evidence="7" type="ORF">Ga0080574_TMP2859</name>
</gene>
<evidence type="ECO:0000256" key="5">
    <source>
        <dbReference type="SAM" id="SignalP"/>
    </source>
</evidence>
<dbReference type="InterPro" id="IPR011626">
    <property type="entry name" value="Alpha-macroglobulin_TED"/>
</dbReference>
<dbReference type="Gene3D" id="3.50.4.10">
    <property type="entry name" value="Hepatocyte Growth Factor"/>
    <property type="match status" value="1"/>
</dbReference>
<dbReference type="SMART" id="SM01360">
    <property type="entry name" value="A2M"/>
    <property type="match status" value="1"/>
</dbReference>
<evidence type="ECO:0000256" key="1">
    <source>
        <dbReference type="ARBA" id="ARBA00010556"/>
    </source>
</evidence>
<evidence type="ECO:0000313" key="7">
    <source>
        <dbReference type="EMBL" id="APZ53193.1"/>
    </source>
</evidence>
<evidence type="ECO:0000256" key="2">
    <source>
        <dbReference type="ARBA" id="ARBA00022729"/>
    </source>
</evidence>
<comment type="similarity">
    <text evidence="1">Belongs to the protease inhibitor I39 (alpha-2-macroglobulin) family. Bacterial alpha-2-macroglobulin subfamily.</text>
</comment>
<dbReference type="Pfam" id="PF11974">
    <property type="entry name" value="bMG3"/>
    <property type="match status" value="1"/>
</dbReference>
<dbReference type="KEGG" id="paby:Ga0080574_TMP2859"/>